<dbReference type="InterPro" id="IPR053015">
    <property type="entry name" value="PH_domain-containing_M2"/>
</dbReference>
<dbReference type="PROSITE" id="PS50826">
    <property type="entry name" value="RUN"/>
    <property type="match status" value="1"/>
</dbReference>
<feature type="domain" description="PH" evidence="5">
    <location>
        <begin position="875"/>
        <end position="980"/>
    </location>
</feature>
<feature type="domain" description="RUN" evidence="6">
    <location>
        <begin position="33"/>
        <end position="155"/>
    </location>
</feature>
<evidence type="ECO:0000256" key="1">
    <source>
        <dbReference type="ARBA" id="ARBA00004496"/>
    </source>
</evidence>
<dbReference type="InterPro" id="IPR047327">
    <property type="entry name" value="RUN_PLEKHM2"/>
</dbReference>
<comment type="caution">
    <text evidence="7">The sequence shown here is derived from an EMBL/GenBank/DDBJ whole genome shotgun (WGS) entry which is preliminary data.</text>
</comment>
<evidence type="ECO:0000313" key="8">
    <source>
        <dbReference type="Proteomes" id="UP001634394"/>
    </source>
</evidence>
<dbReference type="SMART" id="SM00593">
    <property type="entry name" value="RUN"/>
    <property type="match status" value="1"/>
</dbReference>
<dbReference type="SUPFAM" id="SSF140741">
    <property type="entry name" value="RUN domain-like"/>
    <property type="match status" value="1"/>
</dbReference>
<evidence type="ECO:0000256" key="4">
    <source>
        <dbReference type="ARBA" id="ARBA00023228"/>
    </source>
</evidence>
<sequence length="1116" mass="126421">MGLKDDIVANLSKAVKAIQVIQESSRDKPVVFRNSHRECHELMKHLDRAFLHRRRHVRNGYWKIVAEFTPKVSVLEIIRLRNVTSDLGRGRACLFMVLNNCLLESYIHCFQQNQKLMSKYYVRDALVRDQERLNILLTLAAGLENAVFSLEMDMPYLDLCTNQPKSYSLYESSDQETIVLGSNGRVVYTRHSLPGVPRSVNNISTVSSDTGRVAYKDTCLLRPQRKQYSRSLSQCCNSDAYVPRCKDIPTEYEGDFEREARLRRIEALMNSDDSITDGSSEVVVTYSKYRHNDRSKACNTIKIQAVNKASRPNRSQSKSARYSDIQIISGTKRPLTQIYSDNPTDSNKAGSSARSIKSGSILCGSTIDGENSVETIQSSMKSLIHCELNSKKSNEEDNKIFMEQLSSDQKDMITNVVSEPATATQSDKRCIDSDISKVKTDYKSLQKPTSSDFDYDICPGFTTSWIEPDVQCQGDSSHCCPTTGQLISNPVCLPLFCDMEDIYTRNADHEEEIPISTMQTSKTTILKATQALKEENKSCQSKAFTDSEMESFASQNLTNKEPTEMNSFDARLKTSSDQTELKKYSQLVNAYSDDVQLTNNFTNKTLTDSTINKQHNPSMLMNSFKLEGKSSSQSLHKPDIKDINVAKLANENLSTEISALHIHNRDGISISKPISGNYFNSVRETDDPAEDGKLCPGEVRPDIHCMLFLMLDVLDTSTDEKFMKMFGCLTGHPEGETRVIFLLISSRSLYLLTQERKDGKFTKEAVVRFPEIDFVSLGMNYQFVLITCKNRNRQYCLSTGDEMSTRAIVHCLVSAMENDYHPIRLTVDTEATTQRATFRKYIANESKCDSTEVKLHYYALVHWEGPQTCRGRAGSSEREGYLLYKPKTTSDGLPQSNTWFPAYAVLRDCMLWIYNDQNDLKAHTCVNLAEAECVGCKLDLNSERPHSIKILLASGDFFWLSMEMEIEVSVWLQSLCQALAEGLQNCPARTSCLPFCLIMTSQKLLMCHENLQTLSVRTMGNASLEDITAVLTDSTMKTFCVLEFRSQKAMVSSEKWVFYFSSENEANKFLQALSACWSERFQMEIPLLPLEDIALQRKCREMAMFLKNELKPKPVQ</sequence>
<reference evidence="7 8" key="1">
    <citation type="submission" date="2024-11" db="EMBL/GenBank/DDBJ databases">
        <title>Chromosome-level genome assembly of the freshwater bivalve Anodonta woodiana.</title>
        <authorList>
            <person name="Chen X."/>
        </authorList>
    </citation>
    <scope>NUCLEOTIDE SEQUENCE [LARGE SCALE GENOMIC DNA]</scope>
    <source>
        <strain evidence="7">MN2024</strain>
        <tissue evidence="7">Gills</tissue>
    </source>
</reference>
<gene>
    <name evidence="7" type="ORF">ACJMK2_013843</name>
</gene>
<dbReference type="AlphaFoldDB" id="A0ABD3UYR0"/>
<dbReference type="PANTHER" id="PTHR46556:SF1">
    <property type="entry name" value="PLECKSTRIN HOMOLOGY DOMAIN-CONTAINING FAMILY M MEMBER 2"/>
    <property type="match status" value="1"/>
</dbReference>
<evidence type="ECO:0000313" key="7">
    <source>
        <dbReference type="EMBL" id="KAL3854579.1"/>
    </source>
</evidence>
<name>A0ABD3UYR0_SINWO</name>
<keyword evidence="4" id="KW-0458">Lysosome</keyword>
<evidence type="ECO:0000256" key="2">
    <source>
        <dbReference type="ARBA" id="ARBA00004656"/>
    </source>
</evidence>
<dbReference type="Pfam" id="PF02759">
    <property type="entry name" value="RUN"/>
    <property type="match status" value="1"/>
</dbReference>
<dbReference type="InterPro" id="IPR057288">
    <property type="entry name" value="PH_PLEKHM2"/>
</dbReference>
<dbReference type="PANTHER" id="PTHR46556">
    <property type="entry name" value="PLECKSTRIN HOMOLOGY DOMAIN-CONTAINING FAMILY M MEMBER 2"/>
    <property type="match status" value="1"/>
</dbReference>
<keyword evidence="8" id="KW-1185">Reference proteome</keyword>
<evidence type="ECO:0000256" key="3">
    <source>
        <dbReference type="ARBA" id="ARBA00022490"/>
    </source>
</evidence>
<dbReference type="InterPro" id="IPR001849">
    <property type="entry name" value="PH_domain"/>
</dbReference>
<dbReference type="EMBL" id="JBJQND010000014">
    <property type="protein sequence ID" value="KAL3854579.1"/>
    <property type="molecule type" value="Genomic_DNA"/>
</dbReference>
<keyword evidence="3" id="KW-0963">Cytoplasm</keyword>
<dbReference type="CDD" id="cd17680">
    <property type="entry name" value="RUN_PLEKHM2"/>
    <property type="match status" value="1"/>
</dbReference>
<dbReference type="InterPro" id="IPR037213">
    <property type="entry name" value="Run_dom_sf"/>
</dbReference>
<dbReference type="InterPro" id="IPR004012">
    <property type="entry name" value="Run_dom"/>
</dbReference>
<dbReference type="Proteomes" id="UP001634394">
    <property type="component" value="Unassembled WGS sequence"/>
</dbReference>
<dbReference type="Gene3D" id="2.30.29.30">
    <property type="entry name" value="Pleckstrin-homology domain (PH domain)/Phosphotyrosine-binding domain (PTB)"/>
    <property type="match status" value="1"/>
</dbReference>
<dbReference type="Gene3D" id="1.20.58.900">
    <property type="match status" value="1"/>
</dbReference>
<evidence type="ECO:0000259" key="6">
    <source>
        <dbReference type="PROSITE" id="PS50826"/>
    </source>
</evidence>
<proteinExistence type="predicted"/>
<evidence type="ECO:0008006" key="9">
    <source>
        <dbReference type="Google" id="ProtNLM"/>
    </source>
</evidence>
<dbReference type="Pfam" id="PF00169">
    <property type="entry name" value="PH"/>
    <property type="match status" value="1"/>
</dbReference>
<dbReference type="Pfam" id="PF23142">
    <property type="entry name" value="PH_PLEKHM2"/>
    <property type="match status" value="1"/>
</dbReference>
<dbReference type="FunFam" id="1.20.58.900:FF:000004">
    <property type="entry name" value="pleckstrin homology domain-containing family M member 2 isoform X2"/>
    <property type="match status" value="1"/>
</dbReference>
<evidence type="ECO:0000259" key="5">
    <source>
        <dbReference type="PROSITE" id="PS50003"/>
    </source>
</evidence>
<dbReference type="SUPFAM" id="SSF50729">
    <property type="entry name" value="PH domain-like"/>
    <property type="match status" value="1"/>
</dbReference>
<accession>A0ABD3UYR0</accession>
<dbReference type="GO" id="GO:0005765">
    <property type="term" value="C:lysosomal membrane"/>
    <property type="evidence" value="ECO:0007669"/>
    <property type="project" value="UniProtKB-SubCell"/>
</dbReference>
<protein>
    <recommendedName>
        <fullName evidence="9">Pleckstrin homology domain-containing family M member 2</fullName>
    </recommendedName>
</protein>
<dbReference type="SMART" id="SM00233">
    <property type="entry name" value="PH"/>
    <property type="match status" value="1"/>
</dbReference>
<organism evidence="7 8">
    <name type="scientific">Sinanodonta woodiana</name>
    <name type="common">Chinese pond mussel</name>
    <name type="synonym">Anodonta woodiana</name>
    <dbReference type="NCBI Taxonomy" id="1069815"/>
    <lineage>
        <taxon>Eukaryota</taxon>
        <taxon>Metazoa</taxon>
        <taxon>Spiralia</taxon>
        <taxon>Lophotrochozoa</taxon>
        <taxon>Mollusca</taxon>
        <taxon>Bivalvia</taxon>
        <taxon>Autobranchia</taxon>
        <taxon>Heteroconchia</taxon>
        <taxon>Palaeoheterodonta</taxon>
        <taxon>Unionida</taxon>
        <taxon>Unionoidea</taxon>
        <taxon>Unionidae</taxon>
        <taxon>Unioninae</taxon>
        <taxon>Sinanodonta</taxon>
    </lineage>
</organism>
<comment type="subcellular location">
    <subcellularLocation>
        <location evidence="1">Cytoplasm</location>
    </subcellularLocation>
    <subcellularLocation>
        <location evidence="2">Lysosome membrane</location>
    </subcellularLocation>
</comment>
<dbReference type="InterPro" id="IPR011993">
    <property type="entry name" value="PH-like_dom_sf"/>
</dbReference>
<dbReference type="PROSITE" id="PS50003">
    <property type="entry name" value="PH_DOMAIN"/>
    <property type="match status" value="1"/>
</dbReference>